<comment type="subcellular location">
    <subcellularLocation>
        <location evidence="2">Cytoplasm</location>
    </subcellularLocation>
</comment>
<keyword evidence="1 2" id="KW-0592">Phosphate transport</keyword>
<dbReference type="Pfam" id="PF01895">
    <property type="entry name" value="PhoU"/>
    <property type="match status" value="2"/>
</dbReference>
<dbReference type="RefSeq" id="WP_205114457.1">
    <property type="nucleotide sequence ID" value="NZ_JAFBCM010000001.1"/>
</dbReference>
<dbReference type="PANTHER" id="PTHR42930:SF3">
    <property type="entry name" value="PHOSPHATE-SPECIFIC TRANSPORT SYSTEM ACCESSORY PROTEIN PHOU"/>
    <property type="match status" value="1"/>
</dbReference>
<protein>
    <recommendedName>
        <fullName evidence="2">Phosphate-specific transport system accessory protein PhoU</fullName>
    </recommendedName>
</protein>
<dbReference type="Gene3D" id="1.20.58.220">
    <property type="entry name" value="Phosphate transport system protein phou homolog 2, domain 2"/>
    <property type="match status" value="1"/>
</dbReference>
<proteinExistence type="inferred from homology"/>
<evidence type="ECO:0000256" key="1">
    <source>
        <dbReference type="ARBA" id="ARBA00022592"/>
    </source>
</evidence>
<feature type="domain" description="PhoU" evidence="3">
    <location>
        <begin position="16"/>
        <end position="103"/>
    </location>
</feature>
<dbReference type="PANTHER" id="PTHR42930">
    <property type="entry name" value="PHOSPHATE-SPECIFIC TRANSPORT SYSTEM ACCESSORY PROTEIN PHOU"/>
    <property type="match status" value="1"/>
</dbReference>
<name>A0ABV7Y8Z0_9ACTN</name>
<evidence type="ECO:0000313" key="4">
    <source>
        <dbReference type="EMBL" id="MFC3761776.1"/>
    </source>
</evidence>
<evidence type="ECO:0000259" key="3">
    <source>
        <dbReference type="Pfam" id="PF01895"/>
    </source>
</evidence>
<dbReference type="Proteomes" id="UP001595699">
    <property type="component" value="Unassembled WGS sequence"/>
</dbReference>
<keyword evidence="5" id="KW-1185">Reference proteome</keyword>
<dbReference type="InterPro" id="IPR026022">
    <property type="entry name" value="PhoU_dom"/>
</dbReference>
<comment type="function">
    <text evidence="2">Plays a role in the regulation of phosphate uptake.</text>
</comment>
<evidence type="ECO:0000313" key="5">
    <source>
        <dbReference type="Proteomes" id="UP001595699"/>
    </source>
</evidence>
<comment type="caution">
    <text evidence="4">The sequence shown here is derived from an EMBL/GenBank/DDBJ whole genome shotgun (WGS) entry which is preliminary data.</text>
</comment>
<evidence type="ECO:0000256" key="2">
    <source>
        <dbReference type="PIRNR" id="PIRNR003107"/>
    </source>
</evidence>
<feature type="domain" description="PhoU" evidence="3">
    <location>
        <begin position="121"/>
        <end position="204"/>
    </location>
</feature>
<dbReference type="EMBL" id="JBHRZH010000009">
    <property type="protein sequence ID" value="MFC3761776.1"/>
    <property type="molecule type" value="Genomic_DNA"/>
</dbReference>
<comment type="subunit">
    <text evidence="2">Homodimer.</text>
</comment>
<dbReference type="InterPro" id="IPR028366">
    <property type="entry name" value="PhoU"/>
</dbReference>
<gene>
    <name evidence="4" type="primary">phoU</name>
    <name evidence="4" type="ORF">ACFOUW_13105</name>
</gene>
<keyword evidence="2" id="KW-0813">Transport</keyword>
<keyword evidence="2" id="KW-0963">Cytoplasm</keyword>
<accession>A0ABV7Y8Z0</accession>
<dbReference type="InterPro" id="IPR038078">
    <property type="entry name" value="PhoU-like_sf"/>
</dbReference>
<dbReference type="PIRSF" id="PIRSF003107">
    <property type="entry name" value="PhoU"/>
    <property type="match status" value="1"/>
</dbReference>
<dbReference type="NCBIfam" id="TIGR02135">
    <property type="entry name" value="phoU_full"/>
    <property type="match status" value="1"/>
</dbReference>
<dbReference type="SUPFAM" id="SSF109755">
    <property type="entry name" value="PhoU-like"/>
    <property type="match status" value="1"/>
</dbReference>
<reference evidence="5" key="1">
    <citation type="journal article" date="2019" name="Int. J. Syst. Evol. Microbiol.">
        <title>The Global Catalogue of Microorganisms (GCM) 10K type strain sequencing project: providing services to taxonomists for standard genome sequencing and annotation.</title>
        <authorList>
            <consortium name="The Broad Institute Genomics Platform"/>
            <consortium name="The Broad Institute Genome Sequencing Center for Infectious Disease"/>
            <person name="Wu L."/>
            <person name="Ma J."/>
        </authorList>
    </citation>
    <scope>NUCLEOTIDE SEQUENCE [LARGE SCALE GENOMIC DNA]</scope>
    <source>
        <strain evidence="5">CGMCC 4.7241</strain>
    </source>
</reference>
<organism evidence="4 5">
    <name type="scientific">Tenggerimyces flavus</name>
    <dbReference type="NCBI Taxonomy" id="1708749"/>
    <lineage>
        <taxon>Bacteria</taxon>
        <taxon>Bacillati</taxon>
        <taxon>Actinomycetota</taxon>
        <taxon>Actinomycetes</taxon>
        <taxon>Propionibacteriales</taxon>
        <taxon>Nocardioidaceae</taxon>
        <taxon>Tenggerimyces</taxon>
    </lineage>
</organism>
<sequence length="221" mass="24583">MRDAFHEQLEGINDRIVEMANLVEVAVEEATTALLEADARRAEQVITADIEIDRLQTLVEEQTFEQLALQQPVATDLRVLVGALRMTADLERMGDLAEHVAKITRLRYPEHAIPDDVKATIAEMGKVAKRMVHEIASCVAARDVEAAERLVGADDEMDGLRRSLFQEMLDPGWSHGVEAAVDIALLGRYYERIADHAVSMARRVIYLVTGEMPDHITSTPA</sequence>
<comment type="similarity">
    <text evidence="2">Belongs to the PhoU family.</text>
</comment>